<evidence type="ECO:0000313" key="3">
    <source>
        <dbReference type="Proteomes" id="UP001244011"/>
    </source>
</evidence>
<reference evidence="2" key="1">
    <citation type="submission" date="2023-06" db="EMBL/GenBank/DDBJ databases">
        <title>Genome-scale phylogeny and comparative genomics of the fungal order Sordariales.</title>
        <authorList>
            <consortium name="Lawrence Berkeley National Laboratory"/>
            <person name="Hensen N."/>
            <person name="Bonometti L."/>
            <person name="Westerberg I."/>
            <person name="Brannstrom I.O."/>
            <person name="Guillou S."/>
            <person name="Cros-Aarteil S."/>
            <person name="Calhoun S."/>
            <person name="Haridas S."/>
            <person name="Kuo A."/>
            <person name="Mondo S."/>
            <person name="Pangilinan J."/>
            <person name="Riley R."/>
            <person name="Labutti K."/>
            <person name="Andreopoulos B."/>
            <person name="Lipzen A."/>
            <person name="Chen C."/>
            <person name="Yanf M."/>
            <person name="Daum C."/>
            <person name="Ng V."/>
            <person name="Clum A."/>
            <person name="Steindorff A."/>
            <person name="Ohm R."/>
            <person name="Martin F."/>
            <person name="Silar P."/>
            <person name="Natvig D."/>
            <person name="Lalanne C."/>
            <person name="Gautier V."/>
            <person name="Ament-Velasquez S.L."/>
            <person name="Kruys A."/>
            <person name="Hutchinson M.I."/>
            <person name="Powell A.J."/>
            <person name="Barry K."/>
            <person name="Miller A.N."/>
            <person name="Grigoriev I.V."/>
            <person name="Debuchy R."/>
            <person name="Gladieux P."/>
            <person name="Thoren M.H."/>
            <person name="Johannesson H."/>
        </authorList>
    </citation>
    <scope>NUCLEOTIDE SEQUENCE</scope>
    <source>
        <strain evidence="2">8032-3</strain>
    </source>
</reference>
<keyword evidence="3" id="KW-1185">Reference proteome</keyword>
<comment type="caution">
    <text evidence="2">The sequence shown here is derived from an EMBL/GenBank/DDBJ whole genome shotgun (WGS) entry which is preliminary data.</text>
</comment>
<proteinExistence type="predicted"/>
<evidence type="ECO:0000256" key="1">
    <source>
        <dbReference type="SAM" id="MobiDB-lite"/>
    </source>
</evidence>
<name>A0AAJ0BUV0_9PEZI</name>
<dbReference type="Proteomes" id="UP001244011">
    <property type="component" value="Unassembled WGS sequence"/>
</dbReference>
<feature type="region of interest" description="Disordered" evidence="1">
    <location>
        <begin position="54"/>
        <end position="73"/>
    </location>
</feature>
<feature type="region of interest" description="Disordered" evidence="1">
    <location>
        <begin position="714"/>
        <end position="740"/>
    </location>
</feature>
<feature type="compositionally biased region" description="Basic and acidic residues" evidence="1">
    <location>
        <begin position="306"/>
        <end position="324"/>
    </location>
</feature>
<organism evidence="2 3">
    <name type="scientific">Phialemonium atrogriseum</name>
    <dbReference type="NCBI Taxonomy" id="1093897"/>
    <lineage>
        <taxon>Eukaryota</taxon>
        <taxon>Fungi</taxon>
        <taxon>Dikarya</taxon>
        <taxon>Ascomycota</taxon>
        <taxon>Pezizomycotina</taxon>
        <taxon>Sordariomycetes</taxon>
        <taxon>Sordariomycetidae</taxon>
        <taxon>Cephalothecales</taxon>
        <taxon>Cephalothecaceae</taxon>
        <taxon>Phialemonium</taxon>
    </lineage>
</organism>
<feature type="compositionally biased region" description="Basic and acidic residues" evidence="1">
    <location>
        <begin position="436"/>
        <end position="449"/>
    </location>
</feature>
<dbReference type="GeneID" id="85306089"/>
<feature type="compositionally biased region" description="Basic and acidic residues" evidence="1">
    <location>
        <begin position="552"/>
        <end position="570"/>
    </location>
</feature>
<dbReference type="EMBL" id="MU839026">
    <property type="protein sequence ID" value="KAK1763519.1"/>
    <property type="molecule type" value="Genomic_DNA"/>
</dbReference>
<protein>
    <submittedName>
        <fullName evidence="2">Uncharacterized protein</fullName>
    </submittedName>
</protein>
<feature type="compositionally biased region" description="Polar residues" evidence="1">
    <location>
        <begin position="355"/>
        <end position="364"/>
    </location>
</feature>
<feature type="region of interest" description="Disordered" evidence="1">
    <location>
        <begin position="1"/>
        <end position="30"/>
    </location>
</feature>
<feature type="compositionally biased region" description="Basic and acidic residues" evidence="1">
    <location>
        <begin position="204"/>
        <end position="245"/>
    </location>
</feature>
<feature type="compositionally biased region" description="Polar residues" evidence="1">
    <location>
        <begin position="604"/>
        <end position="626"/>
    </location>
</feature>
<feature type="region of interest" description="Disordered" evidence="1">
    <location>
        <begin position="202"/>
        <end position="392"/>
    </location>
</feature>
<feature type="compositionally biased region" description="Basic residues" evidence="1">
    <location>
        <begin position="484"/>
        <end position="493"/>
    </location>
</feature>
<sequence>MVSFFGLKFGADKKKKADKSAEQKPPQQWKRIDQNTLGEGQFFGTNVGSTSVINGSIRSVPRPGTSHSTRSRSPFVYNTHNLAASSMLDLPNGGHAKNMSFSSLKPSSSDINLRMNFTNASSASLGIPGPAFDSRPGTPGGTRTKAWVNPLDVHFGRSGVSTPPKSSLGQFELNADLFNGERDGASLLGDKPETLTQAIMGSIEQREKERIPRENGAEREQGRTGKEAGIERAREREAGLGRQQERQQQPTAAARSPPPGPLEYSSPQGSMNGPLNGPADRPRFQGQIDQRPGSRGGLRNGPTMEPMDRPRFHGHADPRPDSRNGRRNGPTHAPASGLTNGPAKSPMIDPMYGQARSQEPSYGQNVHGPASLPSPTGSMPRSGEDLHGVQYDKPVIQNVSAKRDTLTISTYRKQSLTMKIEEFEKSLVDAQQAIESPRKDSGSSSHYDDENNGELAQEPQNSRRPSPPFAASNPIRTQSPIRAPPRHGQRPRRPNPDEYGVRMVPDSRPGPGGPGPMLGHAGQEPRRPGLADTPHFPPPAPRTGPPLQPRETNWREQGGEDRGMHPDKFTKPRPSPRPGVPDAVPNTHVAPSTPDSSGWPLPSPTISSAPPTQPVDQHSPSSSATLSPRLARPKVPPPLTFDFSPQAYSRANGPFTPPLRVNIEQQWHSSPEARPGTAAGSIPSVAPVVPAVDGPGNHSPTTGFGLGPQIGVARGLSVREPQGLAPGERRPNYGLKSPTGIADNFGTGFI</sequence>
<feature type="region of interest" description="Disordered" evidence="1">
    <location>
        <begin position="431"/>
        <end position="657"/>
    </location>
</feature>
<evidence type="ECO:0000313" key="2">
    <source>
        <dbReference type="EMBL" id="KAK1763519.1"/>
    </source>
</evidence>
<gene>
    <name evidence="2" type="ORF">QBC33DRAFT_239302</name>
</gene>
<dbReference type="RefSeq" id="XP_060279732.1">
    <property type="nucleotide sequence ID" value="XM_060422902.1"/>
</dbReference>
<dbReference type="AlphaFoldDB" id="A0AAJ0BUV0"/>
<accession>A0AAJ0BUV0</accession>
<feature type="compositionally biased region" description="Pro residues" evidence="1">
    <location>
        <begin position="535"/>
        <end position="548"/>
    </location>
</feature>